<organism evidence="1 2">
    <name type="scientific">Trichormus variabilis NIES-23</name>
    <dbReference type="NCBI Taxonomy" id="1973479"/>
    <lineage>
        <taxon>Bacteria</taxon>
        <taxon>Bacillati</taxon>
        <taxon>Cyanobacteriota</taxon>
        <taxon>Cyanophyceae</taxon>
        <taxon>Nostocales</taxon>
        <taxon>Nostocaceae</taxon>
        <taxon>Trichormus</taxon>
    </lineage>
</organism>
<reference evidence="1 2" key="1">
    <citation type="submission" date="2017-06" db="EMBL/GenBank/DDBJ databases">
        <title>Genome sequencing of cyanobaciteial culture collection at National Institute for Environmental Studies (NIES).</title>
        <authorList>
            <person name="Hirose Y."/>
            <person name="Shimura Y."/>
            <person name="Fujisawa T."/>
            <person name="Nakamura Y."/>
            <person name="Kawachi M."/>
        </authorList>
    </citation>
    <scope>NUCLEOTIDE SEQUENCE [LARGE SCALE GENOMIC DNA]</scope>
    <source>
        <strain evidence="1 2">NIES-23</strain>
    </source>
</reference>
<accession>A0A1Z4KE46</accession>
<gene>
    <name evidence="1" type="ORF">NIES23_00300</name>
</gene>
<sequence>MRLLKNLENRKINNPPNLFIIATINTSDESIYYLDSAFKRRWDGEYIDAPSDDGIEDDESITYDLLKVKLVLEEHKGFERFRRYLVNQKL</sequence>
<evidence type="ECO:0000313" key="1">
    <source>
        <dbReference type="EMBL" id="BAY67258.1"/>
    </source>
</evidence>
<dbReference type="InterPro" id="IPR052934">
    <property type="entry name" value="Methyl-DNA_Rec/Restrict_Enz"/>
</dbReference>
<dbReference type="PANTHER" id="PTHR37291:SF1">
    <property type="entry name" value="TYPE IV METHYL-DIRECTED RESTRICTION ENZYME ECOKMCRB SUBUNIT"/>
    <property type="match status" value="1"/>
</dbReference>
<keyword evidence="1" id="KW-0540">Nuclease</keyword>
<protein>
    <submittedName>
        <fullName evidence="1">GTPase subunit of Type II restriction endonuclease</fullName>
    </submittedName>
</protein>
<keyword evidence="1" id="KW-0378">Hydrolase</keyword>
<evidence type="ECO:0000313" key="2">
    <source>
        <dbReference type="Proteomes" id="UP000217507"/>
    </source>
</evidence>
<name>A0A1Z4KE46_ANAVA</name>
<dbReference type="Proteomes" id="UP000217507">
    <property type="component" value="Chromosome"/>
</dbReference>
<keyword evidence="1" id="KW-0255">Endonuclease</keyword>
<dbReference type="AlphaFoldDB" id="A0A1Z4KE46"/>
<dbReference type="EMBL" id="AP018216">
    <property type="protein sequence ID" value="BAY67258.1"/>
    <property type="molecule type" value="Genomic_DNA"/>
</dbReference>
<dbReference type="GO" id="GO:0004519">
    <property type="term" value="F:endonuclease activity"/>
    <property type="evidence" value="ECO:0007669"/>
    <property type="project" value="UniProtKB-KW"/>
</dbReference>
<dbReference type="PANTHER" id="PTHR37291">
    <property type="entry name" value="5-METHYLCYTOSINE-SPECIFIC RESTRICTION ENZYME B"/>
    <property type="match status" value="1"/>
</dbReference>
<proteinExistence type="predicted"/>